<organism evidence="2 3">
    <name type="scientific">Dendrothele bispora (strain CBS 962.96)</name>
    <dbReference type="NCBI Taxonomy" id="1314807"/>
    <lineage>
        <taxon>Eukaryota</taxon>
        <taxon>Fungi</taxon>
        <taxon>Dikarya</taxon>
        <taxon>Basidiomycota</taxon>
        <taxon>Agaricomycotina</taxon>
        <taxon>Agaricomycetes</taxon>
        <taxon>Agaricomycetidae</taxon>
        <taxon>Agaricales</taxon>
        <taxon>Agaricales incertae sedis</taxon>
        <taxon>Dendrothele</taxon>
    </lineage>
</organism>
<evidence type="ECO:0000313" key="2">
    <source>
        <dbReference type="EMBL" id="THU85540.1"/>
    </source>
</evidence>
<reference evidence="2 3" key="1">
    <citation type="journal article" date="2019" name="Nat. Ecol. Evol.">
        <title>Megaphylogeny resolves global patterns of mushroom evolution.</title>
        <authorList>
            <person name="Varga T."/>
            <person name="Krizsan K."/>
            <person name="Foldi C."/>
            <person name="Dima B."/>
            <person name="Sanchez-Garcia M."/>
            <person name="Sanchez-Ramirez S."/>
            <person name="Szollosi G.J."/>
            <person name="Szarkandi J.G."/>
            <person name="Papp V."/>
            <person name="Albert L."/>
            <person name="Andreopoulos W."/>
            <person name="Angelini C."/>
            <person name="Antonin V."/>
            <person name="Barry K.W."/>
            <person name="Bougher N.L."/>
            <person name="Buchanan P."/>
            <person name="Buyck B."/>
            <person name="Bense V."/>
            <person name="Catcheside P."/>
            <person name="Chovatia M."/>
            <person name="Cooper J."/>
            <person name="Damon W."/>
            <person name="Desjardin D."/>
            <person name="Finy P."/>
            <person name="Geml J."/>
            <person name="Haridas S."/>
            <person name="Hughes K."/>
            <person name="Justo A."/>
            <person name="Karasinski D."/>
            <person name="Kautmanova I."/>
            <person name="Kiss B."/>
            <person name="Kocsube S."/>
            <person name="Kotiranta H."/>
            <person name="LaButti K.M."/>
            <person name="Lechner B.E."/>
            <person name="Liimatainen K."/>
            <person name="Lipzen A."/>
            <person name="Lukacs Z."/>
            <person name="Mihaltcheva S."/>
            <person name="Morgado L.N."/>
            <person name="Niskanen T."/>
            <person name="Noordeloos M.E."/>
            <person name="Ohm R.A."/>
            <person name="Ortiz-Santana B."/>
            <person name="Ovrebo C."/>
            <person name="Racz N."/>
            <person name="Riley R."/>
            <person name="Savchenko A."/>
            <person name="Shiryaev A."/>
            <person name="Soop K."/>
            <person name="Spirin V."/>
            <person name="Szebenyi C."/>
            <person name="Tomsovsky M."/>
            <person name="Tulloss R.E."/>
            <person name="Uehling J."/>
            <person name="Grigoriev I.V."/>
            <person name="Vagvolgyi C."/>
            <person name="Papp T."/>
            <person name="Martin F.M."/>
            <person name="Miettinen O."/>
            <person name="Hibbett D.S."/>
            <person name="Nagy L.G."/>
        </authorList>
    </citation>
    <scope>NUCLEOTIDE SEQUENCE [LARGE SCALE GENOMIC DNA]</scope>
    <source>
        <strain evidence="2 3">CBS 962.96</strain>
    </source>
</reference>
<dbReference type="AlphaFoldDB" id="A0A4S8LA98"/>
<name>A0A4S8LA98_DENBC</name>
<accession>A0A4S8LA98</accession>
<dbReference type="EMBL" id="ML179541">
    <property type="protein sequence ID" value="THU85540.1"/>
    <property type="molecule type" value="Genomic_DNA"/>
</dbReference>
<sequence>MYLVPLYSTVLAVLRTRSYFPTYFVEYEEISEAVESLDKKRKGQGQGQGSREDEEVNKTFD</sequence>
<keyword evidence="3" id="KW-1185">Reference proteome</keyword>
<dbReference type="Proteomes" id="UP000297245">
    <property type="component" value="Unassembled WGS sequence"/>
</dbReference>
<evidence type="ECO:0000256" key="1">
    <source>
        <dbReference type="SAM" id="MobiDB-lite"/>
    </source>
</evidence>
<feature type="region of interest" description="Disordered" evidence="1">
    <location>
        <begin position="38"/>
        <end position="61"/>
    </location>
</feature>
<evidence type="ECO:0000313" key="3">
    <source>
        <dbReference type="Proteomes" id="UP000297245"/>
    </source>
</evidence>
<gene>
    <name evidence="2" type="ORF">K435DRAFT_386194</name>
</gene>
<protein>
    <submittedName>
        <fullName evidence="2">Uncharacterized protein</fullName>
    </submittedName>
</protein>
<proteinExistence type="predicted"/>